<sequence>MLRSLFDRNCTIKRLVQIEDEYKTPKGEDWKTIGTSRCRLSRKNLRATQEAPDLKTNESYMLYMPIGADIKAGDRVTLNGDTKDFTAGPPYKPGNHHIEVEVWREGSA</sequence>
<name>A0A081P4F2_9BACL</name>
<accession>A0A081P4F2</accession>
<dbReference type="OrthoDB" id="2055104at2"/>
<gene>
    <name evidence="1" type="ORF">ET33_02310</name>
</gene>
<dbReference type="Pfam" id="PF12206">
    <property type="entry name" value="DUF3599"/>
    <property type="match status" value="1"/>
</dbReference>
<dbReference type="InterPro" id="IPR038667">
    <property type="entry name" value="XkdH-like_sf"/>
</dbReference>
<keyword evidence="2" id="KW-1185">Reference proteome</keyword>
<dbReference type="Proteomes" id="UP000028123">
    <property type="component" value="Unassembled WGS sequence"/>
</dbReference>
<dbReference type="RefSeq" id="WP_036681861.1">
    <property type="nucleotide sequence ID" value="NZ_JNVM01000010.1"/>
</dbReference>
<comment type="caution">
    <text evidence="1">The sequence shown here is derived from an EMBL/GenBank/DDBJ whole genome shotgun (WGS) entry which is preliminary data.</text>
</comment>
<dbReference type="Gene3D" id="2.40.10.370">
    <property type="entry name" value="Protein of unknown function DUF3599"/>
    <property type="match status" value="1"/>
</dbReference>
<reference evidence="1 2" key="1">
    <citation type="submission" date="2014-06" db="EMBL/GenBank/DDBJ databases">
        <title>Draft genome sequence of Paenibacillus sp. MSt1.</title>
        <authorList>
            <person name="Aw Y.K."/>
            <person name="Ong K.S."/>
            <person name="Gan H.M."/>
            <person name="Lee S.M."/>
        </authorList>
    </citation>
    <scope>NUCLEOTIDE SEQUENCE [LARGE SCALE GENOMIC DNA]</scope>
    <source>
        <strain evidence="1 2">MSt1</strain>
    </source>
</reference>
<evidence type="ECO:0000313" key="1">
    <source>
        <dbReference type="EMBL" id="KEQ25575.1"/>
    </source>
</evidence>
<proteinExistence type="predicted"/>
<evidence type="ECO:0000313" key="2">
    <source>
        <dbReference type="Proteomes" id="UP000028123"/>
    </source>
</evidence>
<dbReference type="eggNOG" id="ENOG50307B3">
    <property type="taxonomic scope" value="Bacteria"/>
</dbReference>
<organism evidence="1 2">
    <name type="scientific">Paenibacillus tyrfis</name>
    <dbReference type="NCBI Taxonomy" id="1501230"/>
    <lineage>
        <taxon>Bacteria</taxon>
        <taxon>Bacillati</taxon>
        <taxon>Bacillota</taxon>
        <taxon>Bacilli</taxon>
        <taxon>Bacillales</taxon>
        <taxon>Paenibacillaceae</taxon>
        <taxon>Paenibacillus</taxon>
    </lineage>
</organism>
<dbReference type="InterPro" id="IPR024556">
    <property type="entry name" value="DUF3599"/>
</dbReference>
<dbReference type="AlphaFoldDB" id="A0A081P4F2"/>
<dbReference type="EMBL" id="JNVM01000010">
    <property type="protein sequence ID" value="KEQ25575.1"/>
    <property type="molecule type" value="Genomic_DNA"/>
</dbReference>
<evidence type="ECO:0008006" key="3">
    <source>
        <dbReference type="Google" id="ProtNLM"/>
    </source>
</evidence>
<protein>
    <recommendedName>
        <fullName evidence="3">Phage protein</fullName>
    </recommendedName>
</protein>